<gene>
    <name evidence="13" type="ORF">KUTeg_002990</name>
</gene>
<dbReference type="Gene3D" id="1.20.1730.10">
    <property type="entry name" value="Sodium/glucose cotransporter"/>
    <property type="match status" value="1"/>
</dbReference>
<name>A0ABQ9FKU4_TEGGR</name>
<evidence type="ECO:0000256" key="3">
    <source>
        <dbReference type="ARBA" id="ARBA00022448"/>
    </source>
</evidence>
<feature type="transmembrane region" description="Helical" evidence="12">
    <location>
        <begin position="61"/>
        <end position="79"/>
    </location>
</feature>
<evidence type="ECO:0000313" key="13">
    <source>
        <dbReference type="EMBL" id="KAJ8317899.1"/>
    </source>
</evidence>
<organism evidence="13 14">
    <name type="scientific">Tegillarca granosa</name>
    <name type="common">Malaysian cockle</name>
    <name type="synonym">Anadara granosa</name>
    <dbReference type="NCBI Taxonomy" id="220873"/>
    <lineage>
        <taxon>Eukaryota</taxon>
        <taxon>Metazoa</taxon>
        <taxon>Spiralia</taxon>
        <taxon>Lophotrochozoa</taxon>
        <taxon>Mollusca</taxon>
        <taxon>Bivalvia</taxon>
        <taxon>Autobranchia</taxon>
        <taxon>Pteriomorphia</taxon>
        <taxon>Arcoida</taxon>
        <taxon>Arcoidea</taxon>
        <taxon>Arcidae</taxon>
        <taxon>Tegillarca</taxon>
    </lineage>
</organism>
<keyword evidence="6 12" id="KW-1133">Transmembrane helix</keyword>
<evidence type="ECO:0000256" key="7">
    <source>
        <dbReference type="ARBA" id="ARBA00023053"/>
    </source>
</evidence>
<evidence type="ECO:0000313" key="14">
    <source>
        <dbReference type="Proteomes" id="UP001217089"/>
    </source>
</evidence>
<evidence type="ECO:0000256" key="8">
    <source>
        <dbReference type="ARBA" id="ARBA00023065"/>
    </source>
</evidence>
<feature type="transmembrane region" description="Helical" evidence="12">
    <location>
        <begin position="91"/>
        <end position="113"/>
    </location>
</feature>
<comment type="caution">
    <text evidence="13">The sequence shown here is derived from an EMBL/GenBank/DDBJ whole genome shotgun (WGS) entry which is preliminary data.</text>
</comment>
<evidence type="ECO:0000256" key="4">
    <source>
        <dbReference type="ARBA" id="ARBA00022475"/>
    </source>
</evidence>
<keyword evidence="5 12" id="KW-0812">Transmembrane</keyword>
<dbReference type="PROSITE" id="PS50283">
    <property type="entry name" value="NA_SOLUT_SYMP_3"/>
    <property type="match status" value="1"/>
</dbReference>
<protein>
    <recommendedName>
        <fullName evidence="15">Sodium-coupled monocarboxylate transporter 1</fullName>
    </recommendedName>
</protein>
<dbReference type="EMBL" id="JARBDR010000214">
    <property type="protein sequence ID" value="KAJ8317899.1"/>
    <property type="molecule type" value="Genomic_DNA"/>
</dbReference>
<comment type="subcellular location">
    <subcellularLocation>
        <location evidence="1">Cell membrane</location>
        <topology evidence="1">Multi-pass membrane protein</topology>
    </subcellularLocation>
</comment>
<keyword evidence="7" id="KW-0915">Sodium</keyword>
<dbReference type="InterPro" id="IPR001734">
    <property type="entry name" value="Na/solute_symporter"/>
</dbReference>
<dbReference type="PANTHER" id="PTHR42985:SF40">
    <property type="entry name" value="LD47995P-RELATED"/>
    <property type="match status" value="1"/>
</dbReference>
<keyword evidence="8" id="KW-0406">Ion transport</keyword>
<reference evidence="13 14" key="1">
    <citation type="submission" date="2022-12" db="EMBL/GenBank/DDBJ databases">
        <title>Chromosome-level genome of Tegillarca granosa.</title>
        <authorList>
            <person name="Kim J."/>
        </authorList>
    </citation>
    <scope>NUCLEOTIDE SEQUENCE [LARGE SCALE GENOMIC DNA]</scope>
    <source>
        <strain evidence="13">Teg-2019</strain>
        <tissue evidence="13">Adductor muscle</tissue>
    </source>
</reference>
<keyword evidence="10" id="KW-0739">Sodium transport</keyword>
<feature type="transmembrane region" description="Helical" evidence="12">
    <location>
        <begin position="133"/>
        <end position="156"/>
    </location>
</feature>
<evidence type="ECO:0000256" key="5">
    <source>
        <dbReference type="ARBA" id="ARBA00022692"/>
    </source>
</evidence>
<evidence type="ECO:0000256" key="10">
    <source>
        <dbReference type="ARBA" id="ARBA00023201"/>
    </source>
</evidence>
<dbReference type="Proteomes" id="UP001217089">
    <property type="component" value="Unassembled WGS sequence"/>
</dbReference>
<evidence type="ECO:0000256" key="1">
    <source>
        <dbReference type="ARBA" id="ARBA00004651"/>
    </source>
</evidence>
<dbReference type="InterPro" id="IPR051163">
    <property type="entry name" value="Sodium:Solute_Symporter_SSF"/>
</dbReference>
<evidence type="ECO:0008006" key="15">
    <source>
        <dbReference type="Google" id="ProtNLM"/>
    </source>
</evidence>
<keyword evidence="3" id="KW-0813">Transport</keyword>
<proteinExistence type="inferred from homology"/>
<evidence type="ECO:0000256" key="9">
    <source>
        <dbReference type="ARBA" id="ARBA00023136"/>
    </source>
</evidence>
<evidence type="ECO:0000256" key="6">
    <source>
        <dbReference type="ARBA" id="ARBA00022989"/>
    </source>
</evidence>
<keyword evidence="14" id="KW-1185">Reference proteome</keyword>
<comment type="similarity">
    <text evidence="2 11">Belongs to the sodium:solute symporter (SSF) (TC 2.A.21) family.</text>
</comment>
<keyword evidence="9 12" id="KW-0472">Membrane</keyword>
<accession>A0ABQ9FKU4</accession>
<dbReference type="Pfam" id="PF00474">
    <property type="entry name" value="SSF"/>
    <property type="match status" value="1"/>
</dbReference>
<keyword evidence="4" id="KW-1003">Cell membrane</keyword>
<dbReference type="InterPro" id="IPR038377">
    <property type="entry name" value="Na/Glc_symporter_sf"/>
</dbReference>
<evidence type="ECO:0000256" key="12">
    <source>
        <dbReference type="SAM" id="Phobius"/>
    </source>
</evidence>
<evidence type="ECO:0000256" key="2">
    <source>
        <dbReference type="ARBA" id="ARBA00006434"/>
    </source>
</evidence>
<feature type="transmembrane region" description="Helical" evidence="12">
    <location>
        <begin position="20"/>
        <end position="41"/>
    </location>
</feature>
<dbReference type="PANTHER" id="PTHR42985">
    <property type="entry name" value="SODIUM-COUPLED MONOCARBOXYLATE TRANSPORTER"/>
    <property type="match status" value="1"/>
</dbReference>
<evidence type="ECO:0000256" key="11">
    <source>
        <dbReference type="RuleBase" id="RU362091"/>
    </source>
</evidence>
<sequence length="171" mass="19508">MDRSFTYTFERGENIKFSVWDYVVFGATLLASAAIGLFYAIKDRKKNEADDFLLGGRKLSVFPVTLSLLSSFISAITLLGTPAEVYIYNTMYWWISIGFIISALGAAHIFIPIFMKLEITSIFEYIDMRFGRLVGFVSSFIYLLWMFLYMAIVLYGPSLALNAEEMLKRST</sequence>